<dbReference type="Pfam" id="PF00254">
    <property type="entry name" value="FKBP_C"/>
    <property type="match status" value="2"/>
</dbReference>
<dbReference type="AlphaFoldDB" id="A0A444YRS1"/>
<keyword evidence="4 5" id="KW-0413">Isomerase</keyword>
<accession>A0A444YRS1</accession>
<dbReference type="EMBL" id="SDMP01000016">
    <property type="protein sequence ID" value="RYR04621.1"/>
    <property type="molecule type" value="Genomic_DNA"/>
</dbReference>
<evidence type="ECO:0000256" key="2">
    <source>
        <dbReference type="ARBA" id="ARBA00013194"/>
    </source>
</evidence>
<evidence type="ECO:0000256" key="1">
    <source>
        <dbReference type="ARBA" id="ARBA00000971"/>
    </source>
</evidence>
<keyword evidence="8" id="KW-1185">Reference proteome</keyword>
<evidence type="ECO:0000256" key="4">
    <source>
        <dbReference type="ARBA" id="ARBA00023235"/>
    </source>
</evidence>
<dbReference type="PANTHER" id="PTHR10516">
    <property type="entry name" value="PEPTIDYL-PROLYL CIS-TRANS ISOMERASE"/>
    <property type="match status" value="1"/>
</dbReference>
<dbReference type="SUPFAM" id="SSF54534">
    <property type="entry name" value="FKBP-like"/>
    <property type="match status" value="2"/>
</dbReference>
<reference evidence="7 8" key="1">
    <citation type="submission" date="2019-01" db="EMBL/GenBank/DDBJ databases">
        <title>Sequencing of cultivated peanut Arachis hypogaea provides insights into genome evolution and oil improvement.</title>
        <authorList>
            <person name="Chen X."/>
        </authorList>
    </citation>
    <scope>NUCLEOTIDE SEQUENCE [LARGE SCALE GENOMIC DNA]</scope>
    <source>
        <strain evidence="8">cv. Fuhuasheng</strain>
        <tissue evidence="7">Leaves</tissue>
    </source>
</reference>
<feature type="domain" description="PPIase FKBP-type" evidence="6">
    <location>
        <begin position="1"/>
        <end position="42"/>
    </location>
</feature>
<proteinExistence type="predicted"/>
<dbReference type="EC" id="5.2.1.8" evidence="2 5"/>
<dbReference type="Gene3D" id="3.10.50.40">
    <property type="match status" value="2"/>
</dbReference>
<dbReference type="Proteomes" id="UP000289738">
    <property type="component" value="Chromosome B06"/>
</dbReference>
<feature type="domain" description="PPIase FKBP-type" evidence="6">
    <location>
        <begin position="70"/>
        <end position="159"/>
    </location>
</feature>
<dbReference type="SMR" id="A0A444YRS1"/>
<dbReference type="InterPro" id="IPR050689">
    <property type="entry name" value="FKBP-type_PPIase"/>
</dbReference>
<dbReference type="PANTHER" id="PTHR10516:SF443">
    <property type="entry name" value="FK506-BINDING PROTEIN 59-RELATED"/>
    <property type="match status" value="1"/>
</dbReference>
<dbReference type="FunFam" id="3.10.50.40:FF:000022">
    <property type="entry name" value="Peptidylprolyl isomerase"/>
    <property type="match status" value="1"/>
</dbReference>
<sequence length="194" mass="21166">MKKGKNALFTIPPALAYGASGSPPTIPPNATLQFNVELLPWTSVKDICKDGGIFKKILKEGEGWENPKDPDEVLVKYEVLLEDGKAVAKSDGVEFSIREGHYCPALSKAVKTMKKGEKVILTVKPQYGFGEKGKPTDGDEGAVPQNATLQITLELVSWKTVSEVTDDKKVVKKILSEGQGYERLNEEAVVKGDY</sequence>
<dbReference type="Gramene" id="arahy.Tifrunner.gnm2.ann2.Ah16g386300.1">
    <property type="protein sequence ID" value="arahy.Tifrunner.gnm2.ann2.Ah16g386300.1-CDS"/>
    <property type="gene ID" value="arahy.Tifrunner.gnm2.ann2.Ah16g386300"/>
</dbReference>
<evidence type="ECO:0000256" key="5">
    <source>
        <dbReference type="PROSITE-ProRule" id="PRU00277"/>
    </source>
</evidence>
<comment type="catalytic activity">
    <reaction evidence="1 5">
        <text>[protein]-peptidylproline (omega=180) = [protein]-peptidylproline (omega=0)</text>
        <dbReference type="Rhea" id="RHEA:16237"/>
        <dbReference type="Rhea" id="RHEA-COMP:10747"/>
        <dbReference type="Rhea" id="RHEA-COMP:10748"/>
        <dbReference type="ChEBI" id="CHEBI:83833"/>
        <dbReference type="ChEBI" id="CHEBI:83834"/>
        <dbReference type="EC" id="5.2.1.8"/>
    </reaction>
</comment>
<dbReference type="STRING" id="3818.A0A444YRS1"/>
<protein>
    <recommendedName>
        <fullName evidence="2 5">peptidylprolyl isomerase</fullName>
        <ecNumber evidence="2 5">5.2.1.8</ecNumber>
    </recommendedName>
</protein>
<dbReference type="PROSITE" id="PS50059">
    <property type="entry name" value="FKBP_PPIASE"/>
    <property type="match status" value="2"/>
</dbReference>
<name>A0A444YRS1_ARAHY</name>
<gene>
    <name evidence="7" type="ORF">Ahy_B06g084395</name>
</gene>
<comment type="caution">
    <text evidence="7">The sequence shown here is derived from an EMBL/GenBank/DDBJ whole genome shotgun (WGS) entry which is preliminary data.</text>
</comment>
<evidence type="ECO:0000259" key="6">
    <source>
        <dbReference type="PROSITE" id="PS50059"/>
    </source>
</evidence>
<dbReference type="InterPro" id="IPR001179">
    <property type="entry name" value="PPIase_FKBP_dom"/>
</dbReference>
<evidence type="ECO:0000313" key="8">
    <source>
        <dbReference type="Proteomes" id="UP000289738"/>
    </source>
</evidence>
<dbReference type="InterPro" id="IPR046357">
    <property type="entry name" value="PPIase_dom_sf"/>
</dbReference>
<keyword evidence="3 5" id="KW-0697">Rotamase</keyword>
<dbReference type="GO" id="GO:0003755">
    <property type="term" value="F:peptidyl-prolyl cis-trans isomerase activity"/>
    <property type="evidence" value="ECO:0007669"/>
    <property type="project" value="UniProtKB-KW"/>
</dbReference>
<dbReference type="GO" id="GO:0005737">
    <property type="term" value="C:cytoplasm"/>
    <property type="evidence" value="ECO:0007669"/>
    <property type="project" value="TreeGrafter"/>
</dbReference>
<evidence type="ECO:0000313" key="7">
    <source>
        <dbReference type="EMBL" id="RYR04621.1"/>
    </source>
</evidence>
<organism evidence="7 8">
    <name type="scientific">Arachis hypogaea</name>
    <name type="common">Peanut</name>
    <dbReference type="NCBI Taxonomy" id="3818"/>
    <lineage>
        <taxon>Eukaryota</taxon>
        <taxon>Viridiplantae</taxon>
        <taxon>Streptophyta</taxon>
        <taxon>Embryophyta</taxon>
        <taxon>Tracheophyta</taxon>
        <taxon>Spermatophyta</taxon>
        <taxon>Magnoliopsida</taxon>
        <taxon>eudicotyledons</taxon>
        <taxon>Gunneridae</taxon>
        <taxon>Pentapetalae</taxon>
        <taxon>rosids</taxon>
        <taxon>fabids</taxon>
        <taxon>Fabales</taxon>
        <taxon>Fabaceae</taxon>
        <taxon>Papilionoideae</taxon>
        <taxon>50 kb inversion clade</taxon>
        <taxon>dalbergioids sensu lato</taxon>
        <taxon>Dalbergieae</taxon>
        <taxon>Pterocarpus clade</taxon>
        <taxon>Arachis</taxon>
    </lineage>
</organism>
<evidence type="ECO:0000256" key="3">
    <source>
        <dbReference type="ARBA" id="ARBA00023110"/>
    </source>
</evidence>